<dbReference type="InterPro" id="IPR051030">
    <property type="entry name" value="Vitamin_B12-ABC_binding"/>
</dbReference>
<dbReference type="SUPFAM" id="SSF53807">
    <property type="entry name" value="Helical backbone' metal receptor"/>
    <property type="match status" value="1"/>
</dbReference>
<gene>
    <name evidence="2" type="ORF">B5D82_14010</name>
</gene>
<accession>A0A222GAP9</accession>
<dbReference type="Pfam" id="PF01497">
    <property type="entry name" value="Peripla_BP_2"/>
    <property type="match status" value="1"/>
</dbReference>
<dbReference type="OrthoDB" id="9775594at2"/>
<dbReference type="CDD" id="cd01144">
    <property type="entry name" value="BtuF"/>
    <property type="match status" value="1"/>
</dbReference>
<dbReference type="PANTHER" id="PTHR42860">
    <property type="entry name" value="VITAMIN B12-BINDING PROTEIN"/>
    <property type="match status" value="1"/>
</dbReference>
<evidence type="ECO:0000259" key="1">
    <source>
        <dbReference type="PROSITE" id="PS50983"/>
    </source>
</evidence>
<dbReference type="PROSITE" id="PS50983">
    <property type="entry name" value="FE_B12_PBP"/>
    <property type="match status" value="1"/>
</dbReference>
<keyword evidence="3" id="KW-1185">Reference proteome</keyword>
<dbReference type="Proteomes" id="UP000202259">
    <property type="component" value="Chromosome"/>
</dbReference>
<protein>
    <submittedName>
        <fullName evidence="2">Cobalamin-binding protein</fullName>
    </submittedName>
</protein>
<proteinExistence type="predicted"/>
<name>A0A222GAP9_9GAMM</name>
<dbReference type="PANTHER" id="PTHR42860:SF2">
    <property type="entry name" value="BLL4160 PROTEIN"/>
    <property type="match status" value="1"/>
</dbReference>
<reference evidence="2 3" key="1">
    <citation type="submission" date="2017-08" db="EMBL/GenBank/DDBJ databases">
        <title>Complete genome of Colwellia sp. NB097-1, a psychrophile bacterium ioslated from Bering Sea.</title>
        <authorList>
            <person name="Chen X."/>
        </authorList>
    </citation>
    <scope>NUCLEOTIDE SEQUENCE [LARGE SCALE GENOMIC DNA]</scope>
    <source>
        <strain evidence="2 3">NB097-1</strain>
    </source>
</reference>
<sequence length="270" mass="30620">MTPVPEPKWPERIICLTEETTEALYLMEEDHRIIGISAYTMRPERARKEKTKVSAYITARTDKILSLKPDLVLAFSDMQADIVADLIKEGIQVHCFNHRSISEILQMIRTLSGLIGQPEKGEKLVTDMQNNLRRIKQQADKLPARPMVYFEEWFDPIITGIGWVSELIEIAGGIDCYQEFSTQSLAKNRIVADASDVITKNPDIYIASWCGRKFDKEKVTSRVGWQAITAIKNDDIYEINSTDILQPGPAALTDGVEQLANIIQQWAEHT</sequence>
<evidence type="ECO:0000313" key="3">
    <source>
        <dbReference type="Proteomes" id="UP000202259"/>
    </source>
</evidence>
<organism evidence="2 3">
    <name type="scientific">Cognaticolwellia beringensis</name>
    <dbReference type="NCBI Taxonomy" id="1967665"/>
    <lineage>
        <taxon>Bacteria</taxon>
        <taxon>Pseudomonadati</taxon>
        <taxon>Pseudomonadota</taxon>
        <taxon>Gammaproteobacteria</taxon>
        <taxon>Alteromonadales</taxon>
        <taxon>Colwelliaceae</taxon>
        <taxon>Cognaticolwellia</taxon>
    </lineage>
</organism>
<evidence type="ECO:0000313" key="2">
    <source>
        <dbReference type="EMBL" id="ASP48782.1"/>
    </source>
</evidence>
<dbReference type="AlphaFoldDB" id="A0A222GAP9"/>
<dbReference type="RefSeq" id="WP_081152377.1">
    <property type="nucleotide sequence ID" value="NZ_CP020465.1"/>
</dbReference>
<dbReference type="KEGG" id="cber:B5D82_14010"/>
<feature type="domain" description="Fe/B12 periplasmic-binding" evidence="1">
    <location>
        <begin position="12"/>
        <end position="267"/>
    </location>
</feature>
<dbReference type="EMBL" id="CP020465">
    <property type="protein sequence ID" value="ASP48782.1"/>
    <property type="molecule type" value="Genomic_DNA"/>
</dbReference>
<dbReference type="Gene3D" id="3.40.50.1980">
    <property type="entry name" value="Nitrogenase molybdenum iron protein domain"/>
    <property type="match status" value="2"/>
</dbReference>
<dbReference type="InterPro" id="IPR002491">
    <property type="entry name" value="ABC_transptr_periplasmic_BD"/>
</dbReference>